<feature type="transmembrane region" description="Helical" evidence="8">
    <location>
        <begin position="7"/>
        <end position="24"/>
    </location>
</feature>
<dbReference type="EMBL" id="CP000815">
    <property type="protein sequence ID" value="ACB42581.1"/>
    <property type="molecule type" value="Genomic_DNA"/>
</dbReference>
<name>B1X3R2_PAUCH</name>
<evidence type="ECO:0000256" key="5">
    <source>
        <dbReference type="ARBA" id="ARBA00022989"/>
    </source>
</evidence>
<keyword evidence="5 8" id="KW-1133">Transmembrane helix</keyword>
<evidence type="ECO:0000256" key="3">
    <source>
        <dbReference type="ARBA" id="ARBA00022679"/>
    </source>
</evidence>
<keyword evidence="4 8" id="KW-0812">Transmembrane</keyword>
<evidence type="ECO:0000256" key="2">
    <source>
        <dbReference type="ARBA" id="ARBA00022475"/>
    </source>
</evidence>
<dbReference type="CDD" id="cd07571">
    <property type="entry name" value="ALP_N-acyl_transferase"/>
    <property type="match status" value="1"/>
</dbReference>
<accession>B1X3R2</accession>
<dbReference type="InterPro" id="IPR036526">
    <property type="entry name" value="C-N_Hydrolase_sf"/>
</dbReference>
<dbReference type="GO" id="GO:0005886">
    <property type="term" value="C:plasma membrane"/>
    <property type="evidence" value="ECO:0007669"/>
    <property type="project" value="UniProtKB-SubCell"/>
</dbReference>
<evidence type="ECO:0000256" key="8">
    <source>
        <dbReference type="SAM" id="Phobius"/>
    </source>
</evidence>
<dbReference type="PANTHER" id="PTHR38686:SF1">
    <property type="entry name" value="APOLIPOPROTEIN N-ACYLTRANSFERASE"/>
    <property type="match status" value="1"/>
</dbReference>
<gene>
    <name evidence="10" type="primary">int</name>
    <name evidence="10" type="ordered locus">PCC_0129</name>
</gene>
<dbReference type="Pfam" id="PF00795">
    <property type="entry name" value="CN_hydrolase"/>
    <property type="match status" value="1"/>
</dbReference>
<keyword evidence="10" id="KW-0934">Plastid</keyword>
<dbReference type="GO" id="GO:0042158">
    <property type="term" value="P:lipoprotein biosynthetic process"/>
    <property type="evidence" value="ECO:0007669"/>
    <property type="project" value="InterPro"/>
</dbReference>
<dbReference type="AlphaFoldDB" id="B1X3R2"/>
<dbReference type="InterPro" id="IPR003010">
    <property type="entry name" value="C-N_Hydrolase"/>
</dbReference>
<sequence>MNYEPIIRLLVVAGSSVLIAWSSVSSGSPWLCWLALSALWELLTIYSPVRSISIAVNSSSRTIVWALLVTLVSHRWLIWLHPIDLIGVNNYLSLAISLSIWLSCGMAAALLIGSWSILATWIDPHRPFSAFVLSGTWGITEVLLAKGPLFWIGLGISSLPYDRALASFAALGGSGMVAAIQLLIGWSLWQVIINMRKTVRQSAFYLILWLIILTFLHTLGYFQLNIISSQTQIKPLAKLSIASSKVLIWQPAIATREKFQSKQQLKLLSELYDMEDYGIALSSPLMVGPEGTVDIERFTYKRMSLELLIGGFHQSSHNYFTSILHFHPEENRSISWVDKRRMVPLGEWLPLQGILNLTTLPTVGGIGRGDSSRLLVRTKENIVVAICYEISDGTILSAGISKGAKWLLVVANLDPYRSLLQKQFLGLSQIRAIETGRWVLSVGNTGPSLVIDATGIGNFMLPPFLYSIGIMELRPLTNLTPYDISGEWLLVLVTFGAAIGLVTSRSIKPPPSNTLPR</sequence>
<feature type="transmembrane region" description="Helical" evidence="8">
    <location>
        <begin position="61"/>
        <end position="79"/>
    </location>
</feature>
<feature type="domain" description="CN hydrolase" evidence="9">
    <location>
        <begin position="249"/>
        <end position="475"/>
    </location>
</feature>
<proteinExistence type="inferred from homology"/>
<dbReference type="InterPro" id="IPR004563">
    <property type="entry name" value="Apolipo_AcylTrfase"/>
</dbReference>
<reference evidence="10" key="2">
    <citation type="journal article" date="2008" name="Curr. Biol.">
        <title>Chromatophore genome sequence of Paulinella sheds light on acquisition of photosynthesis by eukaryotes.</title>
        <authorList>
            <person name="Nowack E.C.M."/>
            <person name="Melkonian M."/>
            <person name="Gloeckner G."/>
        </authorList>
    </citation>
    <scope>NUCLEOTIDE SEQUENCE [LARGE SCALE GENOMIC DNA]</scope>
</reference>
<keyword evidence="2" id="KW-1003">Cell membrane</keyword>
<keyword evidence="6 8" id="KW-0472">Membrane</keyword>
<comment type="subcellular location">
    <subcellularLocation>
        <location evidence="1">Cell membrane</location>
        <topology evidence="1">Multi-pass membrane protein</topology>
    </subcellularLocation>
</comment>
<evidence type="ECO:0000256" key="4">
    <source>
        <dbReference type="ARBA" id="ARBA00022692"/>
    </source>
</evidence>
<evidence type="ECO:0000256" key="1">
    <source>
        <dbReference type="ARBA" id="ARBA00004651"/>
    </source>
</evidence>
<dbReference type="GeneID" id="6481840"/>
<evidence type="ECO:0000259" key="9">
    <source>
        <dbReference type="PROSITE" id="PS50263"/>
    </source>
</evidence>
<dbReference type="Gene3D" id="3.60.110.10">
    <property type="entry name" value="Carbon-nitrogen hydrolase"/>
    <property type="match status" value="1"/>
</dbReference>
<dbReference type="RefSeq" id="YP_002048791.1">
    <property type="nucleotide sequence ID" value="NC_011087.1"/>
</dbReference>
<dbReference type="SUPFAM" id="SSF56317">
    <property type="entry name" value="Carbon-nitrogen hydrolase"/>
    <property type="match status" value="1"/>
</dbReference>
<dbReference type="HAMAP" id="MF_01148">
    <property type="entry name" value="Lnt"/>
    <property type="match status" value="1"/>
</dbReference>
<dbReference type="GO" id="GO:0016410">
    <property type="term" value="F:N-acyltransferase activity"/>
    <property type="evidence" value="ECO:0007669"/>
    <property type="project" value="InterPro"/>
</dbReference>
<dbReference type="PANTHER" id="PTHR38686">
    <property type="entry name" value="APOLIPOPROTEIN N-ACYLTRANSFERASE"/>
    <property type="match status" value="1"/>
</dbReference>
<evidence type="ECO:0000313" key="10">
    <source>
        <dbReference type="EMBL" id="ACB42581.1"/>
    </source>
</evidence>
<feature type="transmembrane region" description="Helical" evidence="8">
    <location>
        <begin position="164"/>
        <end position="191"/>
    </location>
</feature>
<feature type="transmembrane region" description="Helical" evidence="8">
    <location>
        <begin position="91"/>
        <end position="118"/>
    </location>
</feature>
<evidence type="ECO:0000256" key="6">
    <source>
        <dbReference type="ARBA" id="ARBA00023136"/>
    </source>
</evidence>
<geneLocation type="organellar chromatophore" evidence="10"/>
<evidence type="ECO:0000256" key="7">
    <source>
        <dbReference type="ARBA" id="ARBA00023315"/>
    </source>
</evidence>
<keyword evidence="10" id="KW-0449">Lipoprotein</keyword>
<feature type="transmembrane region" description="Helical" evidence="8">
    <location>
        <begin position="130"/>
        <end position="152"/>
    </location>
</feature>
<keyword evidence="3 10" id="KW-0808">Transferase</keyword>
<feature type="transmembrane region" description="Helical" evidence="8">
    <location>
        <begin position="203"/>
        <end position="224"/>
    </location>
</feature>
<protein>
    <submittedName>
        <fullName evidence="10">Possible apolipoprotein n-acyltransferase</fullName>
    </submittedName>
</protein>
<keyword evidence="7 10" id="KW-0012">Acyltransferase</keyword>
<feature type="transmembrane region" description="Helical" evidence="8">
    <location>
        <begin position="30"/>
        <end position="49"/>
    </location>
</feature>
<dbReference type="PROSITE" id="PS50263">
    <property type="entry name" value="CN_HYDROLASE"/>
    <property type="match status" value="1"/>
</dbReference>
<organism evidence="10">
    <name type="scientific">Paulinella chromatophora</name>
    <dbReference type="NCBI Taxonomy" id="39717"/>
    <lineage>
        <taxon>Eukaryota</taxon>
        <taxon>Sar</taxon>
        <taxon>Rhizaria</taxon>
        <taxon>Cercozoa</taxon>
        <taxon>Imbricatea</taxon>
        <taxon>Silicofilosea</taxon>
        <taxon>Euglyphida</taxon>
        <taxon>Paulinellidae</taxon>
        <taxon>Paulinella</taxon>
    </lineage>
</organism>
<reference evidence="10" key="1">
    <citation type="submission" date="2007-08" db="EMBL/GenBank/DDBJ databases">
        <authorList>
            <person name="Gloeckner G."/>
            <person name="Nowack E."/>
            <person name="Melkonian M."/>
        </authorList>
    </citation>
    <scope>NUCLEOTIDE SEQUENCE</scope>
</reference>